<keyword evidence="1" id="KW-0732">Signal</keyword>
<evidence type="ECO:0000256" key="1">
    <source>
        <dbReference type="SAM" id="SignalP"/>
    </source>
</evidence>
<feature type="chain" id="PRO_5030547784" evidence="1">
    <location>
        <begin position="23"/>
        <end position="198"/>
    </location>
</feature>
<dbReference type="EMBL" id="JABAIV010000003">
    <property type="protein sequence ID" value="NNG23714.1"/>
    <property type="molecule type" value="Genomic_DNA"/>
</dbReference>
<feature type="domain" description="Ice-binding protein C-terminal" evidence="2">
    <location>
        <begin position="172"/>
        <end position="194"/>
    </location>
</feature>
<dbReference type="Pfam" id="PF07589">
    <property type="entry name" value="PEP-CTERM"/>
    <property type="match status" value="1"/>
</dbReference>
<dbReference type="RefSeq" id="WP_171084520.1">
    <property type="nucleotide sequence ID" value="NZ_JABAIV010000003.1"/>
</dbReference>
<organism evidence="3 4">
    <name type="scientific">Telluria aromaticivorans</name>
    <dbReference type="NCBI Taxonomy" id="2725995"/>
    <lineage>
        <taxon>Bacteria</taxon>
        <taxon>Pseudomonadati</taxon>
        <taxon>Pseudomonadota</taxon>
        <taxon>Betaproteobacteria</taxon>
        <taxon>Burkholderiales</taxon>
        <taxon>Oxalobacteraceae</taxon>
        <taxon>Telluria group</taxon>
        <taxon>Telluria</taxon>
    </lineage>
</organism>
<comment type="caution">
    <text evidence="3">The sequence shown here is derived from an EMBL/GenBank/DDBJ whole genome shotgun (WGS) entry which is preliminary data.</text>
</comment>
<protein>
    <submittedName>
        <fullName evidence="3">PEP-CTERM sorting domain-containing protein</fullName>
    </submittedName>
</protein>
<dbReference type="InterPro" id="IPR013424">
    <property type="entry name" value="Ice-binding_C"/>
</dbReference>
<feature type="signal peptide" evidence="1">
    <location>
        <begin position="1"/>
        <end position="22"/>
    </location>
</feature>
<sequence length="198" mass="21417">MKKLFLNAMMICAVAFAGSANAAVIHNMQNGKLVGASGITIAGENYRVSFGNSCASMFDGCKSSLFDFKTENAAVAALDALFSQVFVDNVMINGVRYNFDSKPELVNSCDTQGFCEIWVPYLDLGNGTVQSAWHVNTSNGDYVGSNNWYGPYTYGNGEEYMAFTNFEKMTAAVPEPASLALLGLGLMGMRLSRKKKTV</sequence>
<dbReference type="Proteomes" id="UP000533905">
    <property type="component" value="Unassembled WGS sequence"/>
</dbReference>
<accession>A0A7Y2P1C0</accession>
<evidence type="ECO:0000313" key="3">
    <source>
        <dbReference type="EMBL" id="NNG23714.1"/>
    </source>
</evidence>
<reference evidence="3 4" key="1">
    <citation type="submission" date="2020-04" db="EMBL/GenBank/DDBJ databases">
        <title>Massilia sp. nov., a cold adapted bacteria isolated from Arctic soil.</title>
        <authorList>
            <person name="Son J."/>
            <person name="Ka J.-O."/>
        </authorList>
    </citation>
    <scope>NUCLEOTIDE SEQUENCE [LARGE SCALE GENOMIC DNA]</scope>
    <source>
        <strain evidence="3 4">ML15P13</strain>
    </source>
</reference>
<keyword evidence="4" id="KW-1185">Reference proteome</keyword>
<proteinExistence type="predicted"/>
<dbReference type="NCBIfam" id="TIGR02595">
    <property type="entry name" value="PEP_CTERM"/>
    <property type="match status" value="1"/>
</dbReference>
<evidence type="ECO:0000259" key="2">
    <source>
        <dbReference type="Pfam" id="PF07589"/>
    </source>
</evidence>
<dbReference type="AlphaFoldDB" id="A0A7Y2P1C0"/>
<evidence type="ECO:0000313" key="4">
    <source>
        <dbReference type="Proteomes" id="UP000533905"/>
    </source>
</evidence>
<gene>
    <name evidence="3" type="ORF">HGB41_11990</name>
</gene>
<name>A0A7Y2P1C0_9BURK</name>